<sequence>MRHVKKLSGVIASLFAFCVLFVGVFSGVLVWRVSQGPVSLNRIAPYILDELNKSSGDLKFDVQDMVLVWRGWEEKFDVRMRRISVRQANGHEMLRMPAADVVFSSRALFKGILALREVDLIAPRMRLIRHSDGQFDIGLSGDLANVVPDDATDTGGDKQGADQTTARVPDMQEPTEPEDTAVMSTPIPDPAPSPAGETISGDQATPSTPDDQATSGDQAAPTVAGNPVSAEAGSDAAASAPEGAAGENSEKADDPQQNTGDDGDLTEQELVSGSALMRRVVAILSGEAADFPAAAYFESFGIYHADLKVEDRLLGVTWSAPQSDIRLARRPGGIDADLKLAVAAGSMTTDVTATASYSTQDERIALKAHIAKVIPASLSTISSEFIGLDRFDLPVSGTFDANLGADGSIFDVVAQLDVGAGRVQLPTPLNSVYDIDGGKATVKYVPGKLAFRDVSVTTGKTGLKVNADIDHPLGNWAVQLKAAATNVATDDLTNLWPETLGDNPRQWVVKNLSGGGVHLAQIDLAMHRGENGDAAIDRLTGDMTMSDIDVQYLPGMPKVQKAAGHAEFNANSFSIFVDSGVADGIEVDSAKLVFSQLDTDNEWANIEFVVHGGVRDAMNLIDHEPLGFAKKLEIDPKQLSGSQATRVELSFPLLSDLSFDDVEVAAASRIEKAKITNVFRKLDLNNGNFELQVNTKGLELSGDATIGQGHNTIRWVESFDDKTPLTSHYQLGGKFDLAALNDIGIDVSSFLKGTADGDVEIKVIRAGGVEVIGKADLADSEIDLSEADYHKDAQQPSKLAFDVLFGADGGGTVRKIDLTAPDAAILASGRWRGENKLDDKVHFQLANGHFRENSGLTGTLVVNDNDVLKIDVTGDQIDLRPFLTENGGAREPGKDGAGDATGNLSANGSRNDKGATDSEFSAINVRLEANRFYVKGDAPVVENGRITFNRKKADSEIDVKAERFDARPWLISGDASSNSKGDDQQGAPAAGTGTKTGKGPDSGGIGEETTRVGGKKEIYLDFGELVAARDQVVKNLKGSIHVEGQEWRSIVLNGKLDGTADLFAQVEPVAGGKRKVQLSSDDAGRFLAAIDLYGDLRGGKLNVQGTVDDRTYSQPFTGTAHIENFRIVNAPLGARVLNAASLLGLVDSLQGKGISFDAMDGDFTYANNVLTLSKVAANGAAIGVTANGSIDLAQDQIKLAGSVVPFYALNSVLGKIPLIGDLLVGEEGGGVFAPTYTVEGPIENPDISVNPLSTFVPGVFRNLITGAKPG</sequence>
<dbReference type="Proteomes" id="UP000233597">
    <property type="component" value="Unassembled WGS sequence"/>
</dbReference>
<feature type="compositionally biased region" description="Polar residues" evidence="1">
    <location>
        <begin position="200"/>
        <end position="217"/>
    </location>
</feature>
<reference evidence="3 4" key="1">
    <citation type="submission" date="2017-09" db="EMBL/GenBank/DDBJ databases">
        <title>Biodiversity and function of Thalassospira species in the particle-attached aromatic-hydrocarbon-degrading consortia from the surface seawater of the South China Sea.</title>
        <authorList>
            <person name="Dong C."/>
            <person name="Liu R."/>
            <person name="Shao Z."/>
        </authorList>
    </citation>
    <scope>NUCLEOTIDE SEQUENCE [LARGE SCALE GENOMIC DNA]</scope>
    <source>
        <strain evidence="3 4">CSC1P2</strain>
    </source>
</reference>
<evidence type="ECO:0000313" key="4">
    <source>
        <dbReference type="Proteomes" id="UP000233597"/>
    </source>
</evidence>
<name>A0A2N3KXI0_9PROT</name>
<feature type="region of interest" description="Disordered" evidence="1">
    <location>
        <begin position="970"/>
        <end position="1010"/>
    </location>
</feature>
<feature type="compositionally biased region" description="Gly residues" evidence="1">
    <location>
        <begin position="994"/>
        <end position="1006"/>
    </location>
</feature>
<dbReference type="GO" id="GO:0005886">
    <property type="term" value="C:plasma membrane"/>
    <property type="evidence" value="ECO:0007669"/>
    <property type="project" value="TreeGrafter"/>
</dbReference>
<dbReference type="PANTHER" id="PTHR30441:SF4">
    <property type="entry name" value="PROTEIN ASMA"/>
    <property type="match status" value="1"/>
</dbReference>
<gene>
    <name evidence="3" type="ORF">COO20_03560</name>
</gene>
<feature type="region of interest" description="Disordered" evidence="1">
    <location>
        <begin position="148"/>
        <end position="265"/>
    </location>
</feature>
<dbReference type="PANTHER" id="PTHR30441">
    <property type="entry name" value="DUF748 DOMAIN-CONTAINING PROTEIN"/>
    <property type="match status" value="1"/>
</dbReference>
<organism evidence="3 4">
    <name type="scientific">Thalassospira marina</name>
    <dbReference type="NCBI Taxonomy" id="2048283"/>
    <lineage>
        <taxon>Bacteria</taxon>
        <taxon>Pseudomonadati</taxon>
        <taxon>Pseudomonadota</taxon>
        <taxon>Alphaproteobacteria</taxon>
        <taxon>Rhodospirillales</taxon>
        <taxon>Thalassospiraceae</taxon>
        <taxon>Thalassospira</taxon>
    </lineage>
</organism>
<dbReference type="Pfam" id="PF13116">
    <property type="entry name" value="YhdP"/>
    <property type="match status" value="1"/>
</dbReference>
<feature type="compositionally biased region" description="Low complexity" evidence="1">
    <location>
        <begin position="229"/>
        <end position="247"/>
    </location>
</feature>
<protein>
    <submittedName>
        <fullName evidence="3">DUF3971 domain-containing protein</fullName>
    </submittedName>
</protein>
<dbReference type="GO" id="GO:0090313">
    <property type="term" value="P:regulation of protein targeting to membrane"/>
    <property type="evidence" value="ECO:0007669"/>
    <property type="project" value="TreeGrafter"/>
</dbReference>
<comment type="caution">
    <text evidence="3">The sequence shown here is derived from an EMBL/GenBank/DDBJ whole genome shotgun (WGS) entry which is preliminary data.</text>
</comment>
<dbReference type="OrthoDB" id="7161641at2"/>
<feature type="domain" description="YhdP central" evidence="2">
    <location>
        <begin position="463"/>
        <end position="1247"/>
    </location>
</feature>
<dbReference type="InterPro" id="IPR052894">
    <property type="entry name" value="AsmA-related"/>
</dbReference>
<dbReference type="InterPro" id="IPR025263">
    <property type="entry name" value="YhdP_central"/>
</dbReference>
<evidence type="ECO:0000313" key="3">
    <source>
        <dbReference type="EMBL" id="PKR55269.1"/>
    </source>
</evidence>
<dbReference type="RefSeq" id="WP_133125758.1">
    <property type="nucleotide sequence ID" value="NZ_NWTK01000002.1"/>
</dbReference>
<evidence type="ECO:0000256" key="1">
    <source>
        <dbReference type="SAM" id="MobiDB-lite"/>
    </source>
</evidence>
<evidence type="ECO:0000259" key="2">
    <source>
        <dbReference type="Pfam" id="PF13116"/>
    </source>
</evidence>
<accession>A0A2N3KXI0</accession>
<proteinExistence type="predicted"/>
<dbReference type="EMBL" id="NWTK01000002">
    <property type="protein sequence ID" value="PKR55269.1"/>
    <property type="molecule type" value="Genomic_DNA"/>
</dbReference>
<dbReference type="AlphaFoldDB" id="A0A2N3KXI0"/>
<feature type="compositionally biased region" description="Low complexity" evidence="1">
    <location>
        <begin position="984"/>
        <end position="993"/>
    </location>
</feature>
<feature type="region of interest" description="Disordered" evidence="1">
    <location>
        <begin position="882"/>
        <end position="916"/>
    </location>
</feature>